<reference evidence="1 2" key="1">
    <citation type="submission" date="2018-08" db="EMBL/GenBank/DDBJ databases">
        <title>Genomic Encyclopedia of Archaeal and Bacterial Type Strains, Phase II (KMG-II): from individual species to whole genera.</title>
        <authorList>
            <person name="Goeker M."/>
        </authorList>
    </citation>
    <scope>NUCLEOTIDE SEQUENCE [LARGE SCALE GENOMIC DNA]</scope>
    <source>
        <strain evidence="1 2">DSM 45791</strain>
    </source>
</reference>
<evidence type="ECO:0000313" key="2">
    <source>
        <dbReference type="Proteomes" id="UP000256269"/>
    </source>
</evidence>
<comment type="caution">
    <text evidence="1">The sequence shown here is derived from an EMBL/GenBank/DDBJ whole genome shotgun (WGS) entry which is preliminary data.</text>
</comment>
<protein>
    <submittedName>
        <fullName evidence="1">Uncharacterized protein</fullName>
    </submittedName>
</protein>
<organism evidence="1 2">
    <name type="scientific">Kutzneria buriramensis</name>
    <dbReference type="NCBI Taxonomy" id="1045776"/>
    <lineage>
        <taxon>Bacteria</taxon>
        <taxon>Bacillati</taxon>
        <taxon>Actinomycetota</taxon>
        <taxon>Actinomycetes</taxon>
        <taxon>Pseudonocardiales</taxon>
        <taxon>Pseudonocardiaceae</taxon>
        <taxon>Kutzneria</taxon>
    </lineage>
</organism>
<gene>
    <name evidence="1" type="ORF">BCF44_12925</name>
</gene>
<name>A0A3E0GVJ9_9PSEU</name>
<keyword evidence="2" id="KW-1185">Reference proteome</keyword>
<dbReference type="Proteomes" id="UP000256269">
    <property type="component" value="Unassembled WGS sequence"/>
</dbReference>
<proteinExistence type="predicted"/>
<accession>A0A3E0GVJ9</accession>
<dbReference type="AlphaFoldDB" id="A0A3E0GVJ9"/>
<evidence type="ECO:0000313" key="1">
    <source>
        <dbReference type="EMBL" id="REH27637.1"/>
    </source>
</evidence>
<dbReference type="EMBL" id="QUNO01000029">
    <property type="protein sequence ID" value="REH27637.1"/>
    <property type="molecule type" value="Genomic_DNA"/>
</dbReference>
<sequence length="291" mass="32473">MIYLAVAVGLPFVAALDDVLFDVPYCSAAQFHEYYGDGLPPRRLGMGCAWQSFEVARLVRERSGVKATFLYSGRHVAAVYPQAGGMVVLDPYLLHRRPVVLRKAEARDGVVTVVEDAFPFRTTVNGETKPSKLRLSWTPADGRLHSEYLRYSPRLGRYVTFRAFAFRPGLTLPVFPPPRALVRRLLLDAEQNNLSIRSVDRDSGRMRELVLPFSGRPREQLVDARCLITRDNQGAVSRAGTDEFRRDLAGICASVSSSPDELTGYLLSAAEIYVARVSDDVVVPEYSMEDE</sequence>